<evidence type="ECO:0000259" key="7">
    <source>
        <dbReference type="PROSITE" id="PS50109"/>
    </source>
</evidence>
<evidence type="ECO:0000256" key="3">
    <source>
        <dbReference type="ARBA" id="ARBA00022553"/>
    </source>
</evidence>
<dbReference type="InterPro" id="IPR036890">
    <property type="entry name" value="HATPase_C_sf"/>
</dbReference>
<comment type="caution">
    <text evidence="8">The sequence shown here is derived from an EMBL/GenBank/DDBJ whole genome shotgun (WGS) entry which is preliminary data.</text>
</comment>
<dbReference type="PROSITE" id="PS50109">
    <property type="entry name" value="HIS_KIN"/>
    <property type="match status" value="1"/>
</dbReference>
<dbReference type="InterPro" id="IPR005467">
    <property type="entry name" value="His_kinase_dom"/>
</dbReference>
<evidence type="ECO:0000256" key="4">
    <source>
        <dbReference type="ARBA" id="ARBA00022679"/>
    </source>
</evidence>
<keyword evidence="6" id="KW-1133">Transmembrane helix</keyword>
<dbReference type="OrthoDB" id="9804645at2"/>
<dbReference type="PATRIC" id="fig|754436.4.peg.634"/>
<dbReference type="PANTHER" id="PTHR45436:SF5">
    <property type="entry name" value="SENSOR HISTIDINE KINASE TRCS"/>
    <property type="match status" value="1"/>
</dbReference>
<dbReference type="Gene3D" id="6.10.340.10">
    <property type="match status" value="1"/>
</dbReference>
<dbReference type="AlphaFoldDB" id="A0A0J1GSQ8"/>
<feature type="transmembrane region" description="Helical" evidence="6">
    <location>
        <begin position="7"/>
        <end position="28"/>
    </location>
</feature>
<accession>A0A0J1GSQ8</accession>
<dbReference type="InterPro" id="IPR036097">
    <property type="entry name" value="HisK_dim/P_sf"/>
</dbReference>
<comment type="catalytic activity">
    <reaction evidence="1">
        <text>ATP + protein L-histidine = ADP + protein N-phospho-L-histidine.</text>
        <dbReference type="EC" id="2.7.13.3"/>
    </reaction>
</comment>
<proteinExistence type="predicted"/>
<organism evidence="8 9">
    <name type="scientific">Photobacterium aphoticum</name>
    <dbReference type="NCBI Taxonomy" id="754436"/>
    <lineage>
        <taxon>Bacteria</taxon>
        <taxon>Pseudomonadati</taxon>
        <taxon>Pseudomonadota</taxon>
        <taxon>Gammaproteobacteria</taxon>
        <taxon>Vibrionales</taxon>
        <taxon>Vibrionaceae</taxon>
        <taxon>Photobacterium</taxon>
    </lineage>
</organism>
<keyword evidence="6" id="KW-0812">Transmembrane</keyword>
<protein>
    <recommendedName>
        <fullName evidence="2">histidine kinase</fullName>
        <ecNumber evidence="2">2.7.13.3</ecNumber>
    </recommendedName>
</protein>
<dbReference type="Pfam" id="PF00512">
    <property type="entry name" value="HisKA"/>
    <property type="match status" value="1"/>
</dbReference>
<evidence type="ECO:0000313" key="8">
    <source>
        <dbReference type="EMBL" id="KLV02494.1"/>
    </source>
</evidence>
<dbReference type="CDD" id="cd00082">
    <property type="entry name" value="HisKA"/>
    <property type="match status" value="1"/>
</dbReference>
<keyword evidence="5 8" id="KW-0418">Kinase</keyword>
<feature type="transmembrane region" description="Helical" evidence="6">
    <location>
        <begin position="179"/>
        <end position="199"/>
    </location>
</feature>
<evidence type="ECO:0000256" key="1">
    <source>
        <dbReference type="ARBA" id="ARBA00000085"/>
    </source>
</evidence>
<dbReference type="InterPro" id="IPR050428">
    <property type="entry name" value="TCS_sensor_his_kinase"/>
</dbReference>
<dbReference type="Proteomes" id="UP000036426">
    <property type="component" value="Unassembled WGS sequence"/>
</dbReference>
<dbReference type="InterPro" id="IPR003661">
    <property type="entry name" value="HisK_dim/P_dom"/>
</dbReference>
<dbReference type="SUPFAM" id="SSF47384">
    <property type="entry name" value="Homodimeric domain of signal transducing histidine kinase"/>
    <property type="match status" value="1"/>
</dbReference>
<gene>
    <name evidence="8" type="ORF">ABT58_03000</name>
</gene>
<dbReference type="EC" id="2.7.13.3" evidence="2"/>
<name>A0A0J1GSQ8_9GAMM</name>
<dbReference type="RefSeq" id="WP_047872885.1">
    <property type="nucleotide sequence ID" value="NZ_BMYC01000027.1"/>
</dbReference>
<evidence type="ECO:0000256" key="5">
    <source>
        <dbReference type="ARBA" id="ARBA00022777"/>
    </source>
</evidence>
<dbReference type="SMART" id="SM00388">
    <property type="entry name" value="HisKA"/>
    <property type="match status" value="1"/>
</dbReference>
<dbReference type="Gene3D" id="3.30.565.10">
    <property type="entry name" value="Histidine kinase-like ATPase, C-terminal domain"/>
    <property type="match status" value="1"/>
</dbReference>
<keyword evidence="9" id="KW-1185">Reference proteome</keyword>
<dbReference type="PANTHER" id="PTHR45436">
    <property type="entry name" value="SENSOR HISTIDINE KINASE YKOH"/>
    <property type="match status" value="1"/>
</dbReference>
<dbReference type="EMBL" id="LDOV01000006">
    <property type="protein sequence ID" value="KLV02494.1"/>
    <property type="molecule type" value="Genomic_DNA"/>
</dbReference>
<sequence>MNFKLRLVLLTCGWFLFSVVLLGSLFYYQHTTVEQRTQQSLHRDLATHMRDDSPLMIGHDYNPKALKAIFHTLMLLGPDFEIYFLDQYGQVQSHAAPKGREIASHVDLAPINQFLSNASFPILGDDPRHPDQKTVFSVAPIFDEQQISPIGYLYVVIGSEQHALLAQDAWQALFPFSPILLLLAIALIGGLSLSLYVLVTTSLLRPIQTITQQLQQQAQNDFLLPRTFTAQVPELTPITKQFYAMAQTISRQFLQLQQQEQQRRELLMQLSHDLKTPLSSIMGYLETWTIQNQPADPLILTAQKNAQKLADLLQQQMTLARAATANAKNTVAFDSVKLSDIIDEVLANVKPQADKKALRLSLSLPPEDTLVADTHLLQRLFTNLFDNAIRHAPSHGRITLRVQHLDEGYAVQLFNAVDPKAPTGSLGLGTKIIRSILMLHHSHLTTRQSDAQFEQAFVLPLQP</sequence>
<dbReference type="SUPFAM" id="SSF55874">
    <property type="entry name" value="ATPase domain of HSP90 chaperone/DNA topoisomerase II/histidine kinase"/>
    <property type="match status" value="1"/>
</dbReference>
<keyword evidence="3" id="KW-0597">Phosphoprotein</keyword>
<keyword evidence="4" id="KW-0808">Transferase</keyword>
<dbReference type="GO" id="GO:0000155">
    <property type="term" value="F:phosphorelay sensor kinase activity"/>
    <property type="evidence" value="ECO:0007669"/>
    <property type="project" value="InterPro"/>
</dbReference>
<feature type="domain" description="Histidine kinase" evidence="7">
    <location>
        <begin position="269"/>
        <end position="463"/>
    </location>
</feature>
<evidence type="ECO:0000313" key="9">
    <source>
        <dbReference type="Proteomes" id="UP000036426"/>
    </source>
</evidence>
<evidence type="ECO:0000256" key="2">
    <source>
        <dbReference type="ARBA" id="ARBA00012438"/>
    </source>
</evidence>
<dbReference type="Gene3D" id="1.10.287.130">
    <property type="match status" value="1"/>
</dbReference>
<keyword evidence="6" id="KW-0472">Membrane</keyword>
<evidence type="ECO:0000256" key="6">
    <source>
        <dbReference type="SAM" id="Phobius"/>
    </source>
</evidence>
<reference evidence="8 9" key="1">
    <citation type="submission" date="2015-05" db="EMBL/GenBank/DDBJ databases">
        <title>Photobacterium galathea sp. nov.</title>
        <authorList>
            <person name="Machado H."/>
            <person name="Gram L."/>
        </authorList>
    </citation>
    <scope>NUCLEOTIDE SEQUENCE [LARGE SCALE GENOMIC DNA]</scope>
    <source>
        <strain evidence="8 9">DSM 25995</strain>
    </source>
</reference>